<feature type="compositionally biased region" description="Low complexity" evidence="1">
    <location>
        <begin position="310"/>
        <end position="324"/>
    </location>
</feature>
<organism evidence="2 3">
    <name type="scientific">Leersia perrieri</name>
    <dbReference type="NCBI Taxonomy" id="77586"/>
    <lineage>
        <taxon>Eukaryota</taxon>
        <taxon>Viridiplantae</taxon>
        <taxon>Streptophyta</taxon>
        <taxon>Embryophyta</taxon>
        <taxon>Tracheophyta</taxon>
        <taxon>Spermatophyta</taxon>
        <taxon>Magnoliopsida</taxon>
        <taxon>Liliopsida</taxon>
        <taxon>Poales</taxon>
        <taxon>Poaceae</taxon>
        <taxon>BOP clade</taxon>
        <taxon>Oryzoideae</taxon>
        <taxon>Oryzeae</taxon>
        <taxon>Oryzinae</taxon>
        <taxon>Leersia</taxon>
    </lineage>
</organism>
<feature type="region of interest" description="Disordered" evidence="1">
    <location>
        <begin position="279"/>
        <end position="341"/>
    </location>
</feature>
<dbReference type="EnsemblPlants" id="LPERR09G11200.1">
    <property type="protein sequence ID" value="LPERR09G11200.1"/>
    <property type="gene ID" value="LPERR09G11200"/>
</dbReference>
<dbReference type="HOGENOM" id="CLU_082541_0_0_1"/>
<dbReference type="Gramene" id="LPERR09G11200.1">
    <property type="protein sequence ID" value="LPERR09G11200.1"/>
    <property type="gene ID" value="LPERR09G11200"/>
</dbReference>
<dbReference type="PANTHER" id="PTHR35510:SF3">
    <property type="entry name" value="OS09G0494500 PROTEIN"/>
    <property type="match status" value="1"/>
</dbReference>
<evidence type="ECO:0000313" key="3">
    <source>
        <dbReference type="Proteomes" id="UP000032180"/>
    </source>
</evidence>
<dbReference type="STRING" id="77586.A0A0D9XF75"/>
<dbReference type="Proteomes" id="UP000032180">
    <property type="component" value="Chromosome 9"/>
</dbReference>
<reference evidence="2 3" key="1">
    <citation type="submission" date="2012-08" db="EMBL/GenBank/DDBJ databases">
        <title>Oryza genome evolution.</title>
        <authorList>
            <person name="Wing R.A."/>
        </authorList>
    </citation>
    <scope>NUCLEOTIDE SEQUENCE</scope>
</reference>
<protein>
    <submittedName>
        <fullName evidence="2">Uncharacterized protein</fullName>
    </submittedName>
</protein>
<feature type="compositionally biased region" description="Polar residues" evidence="1">
    <location>
        <begin position="330"/>
        <end position="341"/>
    </location>
</feature>
<sequence>MAMDAAAAPALKRKDAGGAPELWLDDGGAAADSGFVPVSSRATKIRRLDAEVAPVVPGAFIPPPPTTTQQQPVVGEVRMFGDQVPVGVAAPALAAKRKGEDAPGLWLDDGAAAAASGFPVSTRATKIRRLDAAELSPFVPDLCAPPPPEQQQVAGLGAAEVQMCVGDDVPVIVAAAPNEERAIVLYKPADAARNLLLGPLRPEIPLRVSPDWIHGLKSTVLREASEHRVLFEELACRDESSNSNLAMVPWVPVHSTSQEASTSAVATTEMMDADQDTSMEVEQDGGGATTDLAATAGGGGEAPYHHWPQHHCMMQQQPEQQPLPAVTASYRHQPSPVTWSW</sequence>
<keyword evidence="3" id="KW-1185">Reference proteome</keyword>
<dbReference type="eggNOG" id="ENOG502R61T">
    <property type="taxonomic scope" value="Eukaryota"/>
</dbReference>
<dbReference type="AlphaFoldDB" id="A0A0D9XF75"/>
<reference evidence="3" key="2">
    <citation type="submission" date="2013-12" db="EMBL/GenBank/DDBJ databases">
        <authorList>
            <person name="Yu Y."/>
            <person name="Lee S."/>
            <person name="de Baynast K."/>
            <person name="Wissotski M."/>
            <person name="Liu L."/>
            <person name="Talag J."/>
            <person name="Goicoechea J."/>
            <person name="Angelova A."/>
            <person name="Jetty R."/>
            <person name="Kudrna D."/>
            <person name="Golser W."/>
            <person name="Rivera L."/>
            <person name="Zhang J."/>
            <person name="Wing R."/>
        </authorList>
    </citation>
    <scope>NUCLEOTIDE SEQUENCE</scope>
</reference>
<proteinExistence type="predicted"/>
<dbReference type="PANTHER" id="PTHR35510">
    <property type="entry name" value="DBH-LIKE MONOOXYGENASE"/>
    <property type="match status" value="1"/>
</dbReference>
<evidence type="ECO:0000313" key="2">
    <source>
        <dbReference type="EnsemblPlants" id="LPERR09G11200.1"/>
    </source>
</evidence>
<reference evidence="2" key="3">
    <citation type="submission" date="2015-04" db="UniProtKB">
        <authorList>
            <consortium name="EnsemblPlants"/>
        </authorList>
    </citation>
    <scope>IDENTIFICATION</scope>
</reference>
<accession>A0A0D9XF75</accession>
<evidence type="ECO:0000256" key="1">
    <source>
        <dbReference type="SAM" id="MobiDB-lite"/>
    </source>
</evidence>
<name>A0A0D9XF75_9ORYZ</name>